<organism evidence="1 2">
    <name type="scientific">Fictibacillus phosphorivorans</name>
    <dbReference type="NCBI Taxonomy" id="1221500"/>
    <lineage>
        <taxon>Bacteria</taxon>
        <taxon>Bacillati</taxon>
        <taxon>Bacillota</taxon>
        <taxon>Bacilli</taxon>
        <taxon>Bacillales</taxon>
        <taxon>Fictibacillaceae</taxon>
        <taxon>Fictibacillus</taxon>
    </lineage>
</organism>
<proteinExistence type="predicted"/>
<gene>
    <name evidence="1" type="ORF">ABE65_002050</name>
</gene>
<keyword evidence="2" id="KW-1185">Reference proteome</keyword>
<dbReference type="AlphaFoldDB" id="A0A160II90"/>
<protein>
    <submittedName>
        <fullName evidence="1">Uncharacterized protein</fullName>
    </submittedName>
</protein>
<reference evidence="1 2" key="1">
    <citation type="submission" date="2016-04" db="EMBL/GenBank/DDBJ databases">
        <title>Complete genome sequence of Fictibacillus phosphorivorans G25-29, a strain toxic to nematodes.</title>
        <authorList>
            <person name="Zheng Z."/>
        </authorList>
    </citation>
    <scope>NUCLEOTIDE SEQUENCE [LARGE SCALE GENOMIC DNA]</scope>
    <source>
        <strain evidence="1 2">G25-29</strain>
    </source>
</reference>
<evidence type="ECO:0000313" key="1">
    <source>
        <dbReference type="EMBL" id="ANC75683.1"/>
    </source>
</evidence>
<name>A0A160II90_9BACL</name>
<dbReference type="KEGG" id="fpn:ABE65_002050"/>
<accession>A0A160II90</accession>
<sequence>MVYLTFDLEGLATATRQVRHLEAQSGKWLTCRPAESEQPGAEINYFQNQQSTPKHLFNKNSCKAPYLNHIKKTGCYKQPVQKQLL</sequence>
<dbReference type="EMBL" id="CP015378">
    <property type="protein sequence ID" value="ANC75683.1"/>
    <property type="molecule type" value="Genomic_DNA"/>
</dbReference>
<dbReference type="Proteomes" id="UP000076623">
    <property type="component" value="Chromosome"/>
</dbReference>
<evidence type="ECO:0000313" key="2">
    <source>
        <dbReference type="Proteomes" id="UP000076623"/>
    </source>
</evidence>